<evidence type="ECO:0000313" key="3">
    <source>
        <dbReference type="Proteomes" id="UP000192505"/>
    </source>
</evidence>
<sequence length="91" mass="9830">MPLEIDGASGMTRNVSATGVYFETTAEQVPGSRVHFVVEVTVKGERLKMVCAGDVVRVDRKPGAVGIAVKLSSSFFIDTDHSEDPFDQLDD</sequence>
<gene>
    <name evidence="2" type="ORF">BWK72_11035</name>
</gene>
<evidence type="ECO:0000313" key="2">
    <source>
        <dbReference type="EMBL" id="OQW87949.1"/>
    </source>
</evidence>
<name>A0A1W9KU77_9BURK</name>
<dbReference type="AlphaFoldDB" id="A0A1W9KU77"/>
<proteinExistence type="predicted"/>
<feature type="domain" description="PilZ" evidence="1">
    <location>
        <begin position="9"/>
        <end position="70"/>
    </location>
</feature>
<dbReference type="Gene3D" id="2.40.10.220">
    <property type="entry name" value="predicted glycosyltransferase like domains"/>
    <property type="match status" value="1"/>
</dbReference>
<evidence type="ECO:0000259" key="1">
    <source>
        <dbReference type="Pfam" id="PF07238"/>
    </source>
</evidence>
<dbReference type="InterPro" id="IPR009875">
    <property type="entry name" value="PilZ_domain"/>
</dbReference>
<accession>A0A1W9KU77</accession>
<dbReference type="GO" id="GO:0035438">
    <property type="term" value="F:cyclic-di-GMP binding"/>
    <property type="evidence" value="ECO:0007669"/>
    <property type="project" value="InterPro"/>
</dbReference>
<reference evidence="2 3" key="1">
    <citation type="submission" date="2017-01" db="EMBL/GenBank/DDBJ databases">
        <title>Novel large sulfur bacteria in the metagenomes of groundwater-fed chemosynthetic microbial mats in the Lake Huron basin.</title>
        <authorList>
            <person name="Sharrar A.M."/>
            <person name="Flood B.E."/>
            <person name="Bailey J.V."/>
            <person name="Jones D.S."/>
            <person name="Biddanda B."/>
            <person name="Ruberg S.A."/>
            <person name="Marcus D.N."/>
            <person name="Dick G.J."/>
        </authorList>
    </citation>
    <scope>NUCLEOTIDE SEQUENCE [LARGE SCALE GENOMIC DNA]</scope>
    <source>
        <strain evidence="2">A7</strain>
    </source>
</reference>
<organism evidence="2 3">
    <name type="scientific">Rhodoferax ferrireducens</name>
    <dbReference type="NCBI Taxonomy" id="192843"/>
    <lineage>
        <taxon>Bacteria</taxon>
        <taxon>Pseudomonadati</taxon>
        <taxon>Pseudomonadota</taxon>
        <taxon>Betaproteobacteria</taxon>
        <taxon>Burkholderiales</taxon>
        <taxon>Comamonadaceae</taxon>
        <taxon>Rhodoferax</taxon>
    </lineage>
</organism>
<dbReference type="EMBL" id="MTEI01000006">
    <property type="protein sequence ID" value="OQW87949.1"/>
    <property type="molecule type" value="Genomic_DNA"/>
</dbReference>
<protein>
    <recommendedName>
        <fullName evidence="1">PilZ domain-containing protein</fullName>
    </recommendedName>
</protein>
<comment type="caution">
    <text evidence="2">The sequence shown here is derived from an EMBL/GenBank/DDBJ whole genome shotgun (WGS) entry which is preliminary data.</text>
</comment>
<dbReference type="Proteomes" id="UP000192505">
    <property type="component" value="Unassembled WGS sequence"/>
</dbReference>
<dbReference type="Pfam" id="PF07238">
    <property type="entry name" value="PilZ"/>
    <property type="match status" value="1"/>
</dbReference>